<accession>A0A7J7WVR3</accession>
<proteinExistence type="predicted"/>
<evidence type="ECO:0000313" key="1">
    <source>
        <dbReference type="EMBL" id="KAF6341444.1"/>
    </source>
</evidence>
<dbReference type="AlphaFoldDB" id="A0A7J7WVR3"/>
<reference evidence="1 2" key="1">
    <citation type="journal article" date="2020" name="Nature">
        <title>Six reference-quality genomes reveal evolution of bat adaptations.</title>
        <authorList>
            <person name="Jebb D."/>
            <person name="Huang Z."/>
            <person name="Pippel M."/>
            <person name="Hughes G.M."/>
            <person name="Lavrichenko K."/>
            <person name="Devanna P."/>
            <person name="Winkler S."/>
            <person name="Jermiin L.S."/>
            <person name="Skirmuntt E.C."/>
            <person name="Katzourakis A."/>
            <person name="Burkitt-Gray L."/>
            <person name="Ray D.A."/>
            <person name="Sullivan K.A.M."/>
            <person name="Roscito J.G."/>
            <person name="Kirilenko B.M."/>
            <person name="Davalos L.M."/>
            <person name="Corthals A.P."/>
            <person name="Power M.L."/>
            <person name="Jones G."/>
            <person name="Ransome R.D."/>
            <person name="Dechmann D.K.N."/>
            <person name="Locatelli A.G."/>
            <person name="Puechmaille S.J."/>
            <person name="Fedrigo O."/>
            <person name="Jarvis E.D."/>
            <person name="Hiller M."/>
            <person name="Vernes S.C."/>
            <person name="Myers E.W."/>
            <person name="Teeling E.C."/>
        </authorList>
    </citation>
    <scope>NUCLEOTIDE SEQUENCE [LARGE SCALE GENOMIC DNA]</scope>
    <source>
        <strain evidence="1">MMyoMyo1</strain>
        <tissue evidence="1">Flight muscle</tissue>
    </source>
</reference>
<keyword evidence="2" id="KW-1185">Reference proteome</keyword>
<name>A0A7J7WVR3_MYOMY</name>
<evidence type="ECO:0000313" key="2">
    <source>
        <dbReference type="Proteomes" id="UP000527355"/>
    </source>
</evidence>
<organism evidence="1 2">
    <name type="scientific">Myotis myotis</name>
    <name type="common">Greater mouse-eared bat</name>
    <name type="synonym">Vespertilio myotis</name>
    <dbReference type="NCBI Taxonomy" id="51298"/>
    <lineage>
        <taxon>Eukaryota</taxon>
        <taxon>Metazoa</taxon>
        <taxon>Chordata</taxon>
        <taxon>Craniata</taxon>
        <taxon>Vertebrata</taxon>
        <taxon>Euteleostomi</taxon>
        <taxon>Mammalia</taxon>
        <taxon>Eutheria</taxon>
        <taxon>Laurasiatheria</taxon>
        <taxon>Chiroptera</taxon>
        <taxon>Yangochiroptera</taxon>
        <taxon>Vespertilionidae</taxon>
        <taxon>Myotis</taxon>
    </lineage>
</organism>
<gene>
    <name evidence="1" type="ORF">mMyoMyo1_011875</name>
</gene>
<protein>
    <submittedName>
        <fullName evidence="1">Uncharacterized protein</fullName>
    </submittedName>
</protein>
<dbReference type="Proteomes" id="UP000527355">
    <property type="component" value="Unassembled WGS sequence"/>
</dbReference>
<sequence length="136" mass="15958">MTSDWSCDDSTLEPVSVTEPGPWVRVSWVVRLNHKGYSYICEFRSAAAPTVRSETRGQFSFCLDMLHLFWEVGHILTERTGQRSLCSEEFARTDEHFRAPDRDWVFLFCYRDFSNELNTNLPAFPALLYMLIWCVF</sequence>
<dbReference type="EMBL" id="JABWUV010000007">
    <property type="protein sequence ID" value="KAF6341444.1"/>
    <property type="molecule type" value="Genomic_DNA"/>
</dbReference>
<comment type="caution">
    <text evidence="1">The sequence shown here is derived from an EMBL/GenBank/DDBJ whole genome shotgun (WGS) entry which is preliminary data.</text>
</comment>